<protein>
    <submittedName>
        <fullName evidence="5">Helicase-related protein</fullName>
    </submittedName>
    <submittedName>
        <fullName evidence="6">Helicase-related_protein</fullName>
    </submittedName>
</protein>
<reference evidence="5" key="1">
    <citation type="submission" date="2023-06" db="EMBL/GenBank/DDBJ databases">
        <authorList>
            <person name="Kurt Z."/>
        </authorList>
    </citation>
    <scope>NUCLEOTIDE SEQUENCE</scope>
</reference>
<proteinExistence type="predicted"/>
<evidence type="ECO:0000313" key="7">
    <source>
        <dbReference type="Proteomes" id="UP001642409"/>
    </source>
</evidence>
<accession>A0AA86PEF7</accession>
<dbReference type="InterPro" id="IPR014018">
    <property type="entry name" value="SecA_motor_DEAD"/>
</dbReference>
<dbReference type="InterPro" id="IPR027417">
    <property type="entry name" value="P-loop_NTPase"/>
</dbReference>
<feature type="compositionally biased region" description="Low complexity" evidence="3">
    <location>
        <begin position="554"/>
        <end position="574"/>
    </location>
</feature>
<feature type="compositionally biased region" description="Low complexity" evidence="3">
    <location>
        <begin position="527"/>
        <end position="542"/>
    </location>
</feature>
<dbReference type="GO" id="GO:0006605">
    <property type="term" value="P:protein targeting"/>
    <property type="evidence" value="ECO:0007669"/>
    <property type="project" value="InterPro"/>
</dbReference>
<dbReference type="PANTHER" id="PTHR30612">
    <property type="entry name" value="SECA INNER MEMBRANE COMPONENT OF SEC PROTEIN SECRETION SYSTEM"/>
    <property type="match status" value="1"/>
</dbReference>
<evidence type="ECO:0000259" key="4">
    <source>
        <dbReference type="PROSITE" id="PS51196"/>
    </source>
</evidence>
<feature type="domain" description="SecA family profile" evidence="4">
    <location>
        <begin position="81"/>
        <end position="870"/>
    </location>
</feature>
<keyword evidence="1" id="KW-0653">Protein transport</keyword>
<dbReference type="GO" id="GO:0006886">
    <property type="term" value="P:intracellular protein transport"/>
    <property type="evidence" value="ECO:0007669"/>
    <property type="project" value="InterPro"/>
</dbReference>
<feature type="compositionally biased region" description="Basic residues" evidence="3">
    <location>
        <begin position="510"/>
        <end position="526"/>
    </location>
</feature>
<keyword evidence="5" id="KW-0378">Hydrolase</keyword>
<keyword evidence="5" id="KW-0547">Nucleotide-binding</keyword>
<dbReference type="Pfam" id="PF07517">
    <property type="entry name" value="SecA_DEAD"/>
    <property type="match status" value="1"/>
</dbReference>
<dbReference type="Gene3D" id="3.40.50.300">
    <property type="entry name" value="P-loop containing nucleotide triphosphate hydrolases"/>
    <property type="match status" value="2"/>
</dbReference>
<evidence type="ECO:0000256" key="1">
    <source>
        <dbReference type="ARBA" id="ARBA00022927"/>
    </source>
</evidence>
<dbReference type="InterPro" id="IPR000185">
    <property type="entry name" value="SecA"/>
</dbReference>
<evidence type="ECO:0000313" key="6">
    <source>
        <dbReference type="EMBL" id="CAL6089204.1"/>
    </source>
</evidence>
<dbReference type="PANTHER" id="PTHR30612:SF0">
    <property type="entry name" value="CHLOROPLAST PROTEIN-TRANSPORTING ATPASE"/>
    <property type="match status" value="1"/>
</dbReference>
<keyword evidence="5" id="KW-0067">ATP-binding</keyword>
<dbReference type="Gene3D" id="3.40.50.410">
    <property type="entry name" value="von Willebrand factor, type A domain"/>
    <property type="match status" value="1"/>
</dbReference>
<dbReference type="GO" id="GO:0017038">
    <property type="term" value="P:protein import"/>
    <property type="evidence" value="ECO:0007669"/>
    <property type="project" value="InterPro"/>
</dbReference>
<dbReference type="PROSITE" id="PS51196">
    <property type="entry name" value="SECA_MOTOR_DEAD"/>
    <property type="match status" value="1"/>
</dbReference>
<keyword evidence="5" id="KW-0347">Helicase</keyword>
<feature type="region of interest" description="Disordered" evidence="3">
    <location>
        <begin position="459"/>
        <end position="639"/>
    </location>
</feature>
<name>A0AA86PEF7_9EUKA</name>
<sequence>MIEINNGIDYFLEQIYGSQNGPYKLSEIGAKLSIHQNQQIAQLLISKHQLFQDYAIQLRNNSMLQFNIEDVLDQSINTNTNKVKGFRTQIYENSQVTDKQLDVQNITAIYKRFDNLYWDLVQKNMFGTNFKLEIQKRVKYQKQYSVEEKIDLLTLIFAYWTLSLSSKNISDINDESSRKKLVQPHAAQLVAIFSLLGIINNNEITNQLIQVLTGEGKSVILAITATVLAIMGYEVNCVCYSNYLSQRDFKDFTNIFSTFNVQENIQYGTFNEMCEMFINQDGHVRENTEFLIQNKKQPITHLQNNQRQKILLIDEVDVFFNKDFYGNSYSPLAQVKSVEITSLIDYIWKNRNNSSEINYQKIKQTEQYKQCRKSLDGWEELLNQAILTLISDVKSFQSQQYIVFNGKIGYKDQDTISTQITYGYKTMFAYYQEHANSNIKLEELQNRIGLLFNCGSFSKTQTNQKTPQTQTQTQTQQTHKTKNNNQNPTKQTTTQKTTPTTNNTPPNKPQKTKHQNKKKPKTKQPKKTNQTQNTNTNQTPKQTKPKKTNKQQKTKPTPNNNNQQTPTQTNNNKNPHTKKKTTNNTTPKPTNHHNHNKHPKNHKQKKKTKPNTTNHPKKKKKKPQTKKKKTKKKKKQTTTYAEIPKKYQYIMGVTGTLETVSKPEIELLTNEYNIKQFSFIPSVYGTNKLNFAKDSSEFIQIVDMKEYYRTIVKEIQCRRKENSEIPVLVFFETSAKLELFDQSQEKQSIKNYHLIKQSLTEKVNEQDKISIIQSAVAKGAVTFITKEFGRGTDFICYDKSIDNNGGIHVIQTFVSDELSEERQIQGRTARQGNKGSYSLILLDSELEKYGLNSKDILTMKATQQLYSTIDPKRQKYFDGKYPERVRNIQEIKLDHEKSKKFVAALLSGNIAVSKEFLLTENKGQVEQCVSKTLIIMDATGSMGSVIEKTKNTIKTMFTNAFTVLQEQNYDQSFDVMFAAYRSYGDREMILQSSAWESKPDNLKKFVDTISASGGWSEEAMEIGLQHANFQVEKGLTQVIVIGDIGPTPDNEVQNRRNSLGEGYWQNTPFKNPTTATAELSKLKQKGIKVHAFYVRQSAASSFQHVANQTGGTCSELDVNSAKGAENLTHLVTSRIMENIGGEKLLKIYQAKFGFVGK</sequence>
<dbReference type="EMBL" id="CAXDID020000417">
    <property type="protein sequence ID" value="CAL6089204.1"/>
    <property type="molecule type" value="Genomic_DNA"/>
</dbReference>
<keyword evidence="7" id="KW-1185">Reference proteome</keyword>
<dbReference type="SUPFAM" id="SSF53300">
    <property type="entry name" value="vWA-like"/>
    <property type="match status" value="1"/>
</dbReference>
<evidence type="ECO:0000256" key="2">
    <source>
        <dbReference type="ARBA" id="ARBA00023010"/>
    </source>
</evidence>
<dbReference type="GO" id="GO:0016020">
    <property type="term" value="C:membrane"/>
    <property type="evidence" value="ECO:0007669"/>
    <property type="project" value="InterPro"/>
</dbReference>
<keyword evidence="2" id="KW-0811">Translocation</keyword>
<evidence type="ECO:0000313" key="5">
    <source>
        <dbReference type="EMBL" id="CAI9934580.1"/>
    </source>
</evidence>
<dbReference type="InterPro" id="IPR036465">
    <property type="entry name" value="vWFA_dom_sf"/>
</dbReference>
<dbReference type="AlphaFoldDB" id="A0AA86PEF7"/>
<dbReference type="SUPFAM" id="SSF52540">
    <property type="entry name" value="P-loop containing nucleoside triphosphate hydrolases"/>
    <property type="match status" value="2"/>
</dbReference>
<gene>
    <name evidence="5" type="ORF">HINF_LOCUS22225</name>
    <name evidence="6" type="ORF">HINF_LOCUS64689</name>
</gene>
<feature type="compositionally biased region" description="Low complexity" evidence="3">
    <location>
        <begin position="459"/>
        <end position="505"/>
    </location>
</feature>
<dbReference type="EMBL" id="CATOUU010000574">
    <property type="protein sequence ID" value="CAI9934580.1"/>
    <property type="molecule type" value="Genomic_DNA"/>
</dbReference>
<dbReference type="GO" id="GO:0004386">
    <property type="term" value="F:helicase activity"/>
    <property type="evidence" value="ECO:0007669"/>
    <property type="project" value="UniProtKB-KW"/>
</dbReference>
<dbReference type="InterPro" id="IPR011115">
    <property type="entry name" value="SecA_DEAD"/>
</dbReference>
<feature type="compositionally biased region" description="Basic residues" evidence="3">
    <location>
        <begin position="543"/>
        <end position="553"/>
    </location>
</feature>
<organism evidence="5">
    <name type="scientific">Hexamita inflata</name>
    <dbReference type="NCBI Taxonomy" id="28002"/>
    <lineage>
        <taxon>Eukaryota</taxon>
        <taxon>Metamonada</taxon>
        <taxon>Diplomonadida</taxon>
        <taxon>Hexamitidae</taxon>
        <taxon>Hexamitinae</taxon>
        <taxon>Hexamita</taxon>
    </lineage>
</organism>
<reference evidence="6 7" key="2">
    <citation type="submission" date="2024-07" db="EMBL/GenBank/DDBJ databases">
        <authorList>
            <person name="Akdeniz Z."/>
        </authorList>
    </citation>
    <scope>NUCLEOTIDE SEQUENCE [LARGE SCALE GENOMIC DNA]</scope>
</reference>
<feature type="compositionally biased region" description="Basic residues" evidence="3">
    <location>
        <begin position="590"/>
        <end position="636"/>
    </location>
</feature>
<dbReference type="Proteomes" id="UP001642409">
    <property type="component" value="Unassembled WGS sequence"/>
</dbReference>
<evidence type="ECO:0000256" key="3">
    <source>
        <dbReference type="SAM" id="MobiDB-lite"/>
    </source>
</evidence>
<comment type="caution">
    <text evidence="5">The sequence shown here is derived from an EMBL/GenBank/DDBJ whole genome shotgun (WGS) entry which is preliminary data.</text>
</comment>
<keyword evidence="1" id="KW-0813">Transport</keyword>
<dbReference type="GO" id="GO:0005524">
    <property type="term" value="F:ATP binding"/>
    <property type="evidence" value="ECO:0007669"/>
    <property type="project" value="InterPro"/>
</dbReference>